<dbReference type="PROSITE" id="PS50082">
    <property type="entry name" value="WD_REPEATS_2"/>
    <property type="match status" value="13"/>
</dbReference>
<dbReference type="SUPFAM" id="SSF52540">
    <property type="entry name" value="P-loop containing nucleoside triphosphate hydrolases"/>
    <property type="match status" value="1"/>
</dbReference>
<evidence type="ECO:0000256" key="2">
    <source>
        <dbReference type="ARBA" id="ARBA00022737"/>
    </source>
</evidence>
<feature type="repeat" description="WD" evidence="3">
    <location>
        <begin position="1271"/>
        <end position="1312"/>
    </location>
</feature>
<organism evidence="6 7">
    <name type="scientific">Modicella reniformis</name>
    <dbReference type="NCBI Taxonomy" id="1440133"/>
    <lineage>
        <taxon>Eukaryota</taxon>
        <taxon>Fungi</taxon>
        <taxon>Fungi incertae sedis</taxon>
        <taxon>Mucoromycota</taxon>
        <taxon>Mortierellomycotina</taxon>
        <taxon>Mortierellomycetes</taxon>
        <taxon>Mortierellales</taxon>
        <taxon>Mortierellaceae</taxon>
        <taxon>Modicella</taxon>
    </lineage>
</organism>
<dbReference type="Gene3D" id="2.160.20.80">
    <property type="entry name" value="E3 ubiquitin-protein ligase SopA"/>
    <property type="match status" value="1"/>
</dbReference>
<dbReference type="Pfam" id="PF00805">
    <property type="entry name" value="Pentapeptide"/>
    <property type="match status" value="1"/>
</dbReference>
<feature type="repeat" description="WD" evidence="3">
    <location>
        <begin position="1596"/>
        <end position="1637"/>
    </location>
</feature>
<dbReference type="PRINTS" id="PR00320">
    <property type="entry name" value="GPROTEINBRPT"/>
</dbReference>
<accession>A0A9P6SVP2</accession>
<comment type="caution">
    <text evidence="6">The sequence shown here is derived from an EMBL/GenBank/DDBJ whole genome shotgun (WGS) entry which is preliminary data.</text>
</comment>
<dbReference type="PANTHER" id="PTHR19879">
    <property type="entry name" value="TRANSCRIPTION INITIATION FACTOR TFIID"/>
    <property type="match status" value="1"/>
</dbReference>
<feature type="region of interest" description="Disordered" evidence="4">
    <location>
        <begin position="818"/>
        <end position="838"/>
    </location>
</feature>
<proteinExistence type="predicted"/>
<sequence>MWSRSIVPSPKTDLSLRQALEITDIYLKNASKSKDQDIALILCHDAEVALAQAKSASKKVLTHPKDDEEKDLREGMAAAYINIGNLLELQEYRDEAQLIYKKAGKLGWNVNEPGRRPKAYRTNNTMDSVESSLDSTVDTLAIAVNSPSRPTLSKIKQQCNIATVPSHIFPNNVRPFNIQFKLPEADERLNNTLQLACCLGLLKTSFSTSDVLEPTIQHWLQAIEQNKDEQERLNMLATDVFRAFKRDELKDTKAVAEIMYLAPILGQETFRDLLADFYDNVKQSDLLDFHQLDGLAQLIQGADPGYLFADDLVTILKLLSDRLIRTHDQSEHHVYQLTLTVSHVLDAMANTKVKDLDRETLHAPLASYLDKLKSTNNPYLIYQAAYAHQALLCVPDNEKLWQGTLRRTGKVIQGISGLVSAVKALDLSKFIEGLGNIQQGFAGATEAFRLAQAAYENVSSLAMSGKDFLDCLQEGFSFERQCAWYSALRGADALIRDGEVASFRILVCKAPCRYDLAFQWGVCQRLSEIASNPMWDADTRRSAVAFLGEIYQNDAVWGQHVSVKQWILDILMQLASSSDDGLQLHSSIAETLLLELDTDQDTKKQAFYNACRVEGSSTHPLKATLPALGSSSLLDRVQNRPDVESALRLLKKQRLKERGNAVYIRPQAKANLQATDDTAFPLMEKVQEFLDNKQKVFLVLGDSGAGKSTFNRELEYQLWDAYKSKDDRIPLHINLPSINKPEHDMIAKRLRKAEFTEHQIKELKLYRKFILICDGYDESQQTQNLYMSNRLNESGEWTAQMIISCRTEYLGVDYRHRFQPGDRNQSENHNQSSKSSPFQEAIITPFSVDQIQEYIKQYVSANPSLWQIDDYKKALEDIPTLKELLKNPFLMALSLEVLPRMMDSGQQRTVEHLTRVELYDQFIVQWLEREKKRIGGLPLSPQAKAAFESLNDEGFTQNGIRFLKKLATAIYKEQDGQPIVSYSRDIDESSWKAEFFSRDDEKQLLRDACPLRRGGNQFQFIHRSLLEYGLTLAVFDPHDWKQKARLQMASTRRGSVSSTLSFEIRSSAEEGSTTGPDPSSPLVWRSFVKEPSLLQFLEERVQLEQVEQERVQKEGVQQERVQKEGVQQERVQQEPLFKKQLLAYIEHSKTDKKWRTAAANAITILVKSGEQFNKRNLCGIRIPGADLSHGVFDSAQLQGSDLRKVDLRNVWLHQADLSGANMTGVQLPFLAEDSAVYSCTYSADGKWFAVGLGSGYISMHETPNWKIIRTLNGHSGTVNSVMFSPEGDQITSGSDDNTVRLWDANTGDCQQVFIGHSNCVNNVAYSPRGGQVASASDDKTVRLWDVKTGDCLKTLIGHSGGVYSAVYSPKGNQIASSSADKTIRLWDVETGECCRTLSDHSKWVWNVVYSPRGDLIASASGDATVRLWDVETGTCRYTLRGHTSHVYSVVFSPKGDRVASGSHDATVRLWDVETGGCRQTLTGHSSEVTSVVYSPKGDQMATGSIDQTVRLWDVRGTGITNVKCSPRGDQIATSSFDSTIHLWDVKTGTCSTVLRGHNDSVLSIAYSPQGEILASGSADNSVRLWNIGTGYHRLTLSGHSDWVRSVAYSSQGDEVASASDDKTVRLWDVVNAKCLWTLNGHTDAVYSVVYSPNGKQIASGSSDNTIRLWDVETGSSYRTLSGHSSWVKDIVYSPRGDLLVSASYDKTLRVWDVETGDYRRAMTGHTDAVTSVRYSPKGDLLVSGSSDNTVRLWDMESGQCRVAIPNHQDVIMDIAWCSSSDTHKFVTGCGDGSVFMWHIKEEETQFRTHIYWNCSGAMLTIGASMQDRRGLGWSNKQPLKQFQGVGEPVRLREASKKVASMISVVSKLKLLSGGARQESTSV</sequence>
<reference evidence="6" key="1">
    <citation type="journal article" date="2020" name="Fungal Divers.">
        <title>Resolving the Mortierellaceae phylogeny through synthesis of multi-gene phylogenetics and phylogenomics.</title>
        <authorList>
            <person name="Vandepol N."/>
            <person name="Liber J."/>
            <person name="Desiro A."/>
            <person name="Na H."/>
            <person name="Kennedy M."/>
            <person name="Barry K."/>
            <person name="Grigoriev I.V."/>
            <person name="Miller A.N."/>
            <person name="O'Donnell K."/>
            <person name="Stajich J.E."/>
            <person name="Bonito G."/>
        </authorList>
    </citation>
    <scope>NUCLEOTIDE SEQUENCE</scope>
    <source>
        <strain evidence="6">MES-2147</strain>
    </source>
</reference>
<evidence type="ECO:0000256" key="4">
    <source>
        <dbReference type="SAM" id="MobiDB-lite"/>
    </source>
</evidence>
<dbReference type="InterPro" id="IPR027417">
    <property type="entry name" value="P-loop_NTPase"/>
</dbReference>
<feature type="repeat" description="WD" evidence="3">
    <location>
        <begin position="1481"/>
        <end position="1515"/>
    </location>
</feature>
<dbReference type="EMBL" id="JAAAHW010000058">
    <property type="protein sequence ID" value="KAG0006776.1"/>
    <property type="molecule type" value="Genomic_DNA"/>
</dbReference>
<dbReference type="PROSITE" id="PS00678">
    <property type="entry name" value="WD_REPEATS_1"/>
    <property type="match status" value="12"/>
</dbReference>
<dbReference type="Pfam" id="PF00400">
    <property type="entry name" value="WD40"/>
    <property type="match status" value="13"/>
</dbReference>
<feature type="repeat" description="WD" evidence="3">
    <location>
        <begin position="1519"/>
        <end position="1553"/>
    </location>
</feature>
<keyword evidence="7" id="KW-1185">Reference proteome</keyword>
<dbReference type="Pfam" id="PF23948">
    <property type="entry name" value="ARM_5"/>
    <property type="match status" value="1"/>
</dbReference>
<dbReference type="OrthoDB" id="5988362at2759"/>
<evidence type="ECO:0000259" key="5">
    <source>
        <dbReference type="Pfam" id="PF23948"/>
    </source>
</evidence>
<dbReference type="Gene3D" id="2.130.10.10">
    <property type="entry name" value="YVTN repeat-like/Quinoprotein amine dehydrogenase"/>
    <property type="match status" value="5"/>
</dbReference>
<dbReference type="InterPro" id="IPR001680">
    <property type="entry name" value="WD40_rpt"/>
</dbReference>
<dbReference type="InterPro" id="IPR015943">
    <property type="entry name" value="WD40/YVTN_repeat-like_dom_sf"/>
</dbReference>
<feature type="repeat" description="WD" evidence="3">
    <location>
        <begin position="1554"/>
        <end position="1595"/>
    </location>
</feature>
<dbReference type="CDD" id="cd00200">
    <property type="entry name" value="WD40"/>
    <property type="match status" value="2"/>
</dbReference>
<dbReference type="SUPFAM" id="SSF50978">
    <property type="entry name" value="WD40 repeat-like"/>
    <property type="match status" value="2"/>
</dbReference>
<feature type="repeat" description="WD" evidence="3">
    <location>
        <begin position="1680"/>
        <end position="1721"/>
    </location>
</feature>
<evidence type="ECO:0000313" key="6">
    <source>
        <dbReference type="EMBL" id="KAG0006776.1"/>
    </source>
</evidence>
<feature type="repeat" description="WD" evidence="3">
    <location>
        <begin position="1313"/>
        <end position="1354"/>
    </location>
</feature>
<feature type="repeat" description="WD" evidence="3">
    <location>
        <begin position="1439"/>
        <end position="1480"/>
    </location>
</feature>
<dbReference type="InterPro" id="IPR001646">
    <property type="entry name" value="5peptide_repeat"/>
</dbReference>
<dbReference type="PANTHER" id="PTHR19879:SF9">
    <property type="entry name" value="TRANSCRIPTION INITIATION FACTOR TFIID SUBUNIT 5"/>
    <property type="match status" value="1"/>
</dbReference>
<feature type="compositionally biased region" description="Polar residues" evidence="4">
    <location>
        <begin position="827"/>
        <end position="838"/>
    </location>
</feature>
<dbReference type="PROSITE" id="PS50294">
    <property type="entry name" value="WD_REPEATS_REGION"/>
    <property type="match status" value="11"/>
</dbReference>
<dbReference type="Proteomes" id="UP000749646">
    <property type="component" value="Unassembled WGS sequence"/>
</dbReference>
<keyword evidence="2" id="KW-0677">Repeat</keyword>
<evidence type="ECO:0000256" key="1">
    <source>
        <dbReference type="ARBA" id="ARBA00022574"/>
    </source>
</evidence>
<feature type="domain" description="Arm-like repeat" evidence="5">
    <location>
        <begin position="220"/>
        <end position="584"/>
    </location>
</feature>
<feature type="repeat" description="WD" evidence="3">
    <location>
        <begin position="1638"/>
        <end position="1679"/>
    </location>
</feature>
<gene>
    <name evidence="6" type="ORF">BGZ65_003913</name>
</gene>
<feature type="repeat" description="WD" evidence="3">
    <location>
        <begin position="1764"/>
        <end position="1807"/>
    </location>
</feature>
<feature type="repeat" description="WD" evidence="3">
    <location>
        <begin position="1722"/>
        <end position="1763"/>
    </location>
</feature>
<feature type="repeat" description="WD" evidence="3">
    <location>
        <begin position="1397"/>
        <end position="1438"/>
    </location>
</feature>
<dbReference type="InterPro" id="IPR036322">
    <property type="entry name" value="WD40_repeat_dom_sf"/>
</dbReference>
<dbReference type="SUPFAM" id="SSF141571">
    <property type="entry name" value="Pentapeptide repeat-like"/>
    <property type="match status" value="1"/>
</dbReference>
<protein>
    <recommendedName>
        <fullName evidence="5">Arm-like repeat domain-containing protein</fullName>
    </recommendedName>
</protein>
<evidence type="ECO:0000313" key="7">
    <source>
        <dbReference type="Proteomes" id="UP000749646"/>
    </source>
</evidence>
<dbReference type="InterPro" id="IPR056251">
    <property type="entry name" value="Arm_rpt_dom"/>
</dbReference>
<dbReference type="InterPro" id="IPR019775">
    <property type="entry name" value="WD40_repeat_CS"/>
</dbReference>
<feature type="repeat" description="WD" evidence="3">
    <location>
        <begin position="1355"/>
        <end position="1396"/>
    </location>
</feature>
<dbReference type="Gene3D" id="3.40.50.300">
    <property type="entry name" value="P-loop containing nucleotide triphosphate hydrolases"/>
    <property type="match status" value="1"/>
</dbReference>
<dbReference type="InterPro" id="IPR020472">
    <property type="entry name" value="WD40_PAC1"/>
</dbReference>
<evidence type="ECO:0000256" key="3">
    <source>
        <dbReference type="PROSITE-ProRule" id="PRU00221"/>
    </source>
</evidence>
<dbReference type="SMART" id="SM00320">
    <property type="entry name" value="WD40"/>
    <property type="match status" value="14"/>
</dbReference>
<name>A0A9P6SVP2_9FUNG</name>
<keyword evidence="1 3" id="KW-0853">WD repeat</keyword>